<keyword evidence="5 8" id="KW-0812">Transmembrane</keyword>
<evidence type="ECO:0000313" key="9">
    <source>
        <dbReference type="EMBL" id="SMD00506.1"/>
    </source>
</evidence>
<proteinExistence type="inferred from homology"/>
<gene>
    <name evidence="9" type="ORF">SAMN02746065_12031</name>
</gene>
<dbReference type="STRING" id="1121400.SAMN02746065_12031"/>
<comment type="similarity">
    <text evidence="2">Belongs to the binding-protein-dependent transport system permease family. FecCD subfamily.</text>
</comment>
<evidence type="ECO:0000313" key="10">
    <source>
        <dbReference type="Proteomes" id="UP000192418"/>
    </source>
</evidence>
<dbReference type="FunFam" id="1.10.3470.10:FF:000001">
    <property type="entry name" value="Vitamin B12 ABC transporter permease BtuC"/>
    <property type="match status" value="1"/>
</dbReference>
<evidence type="ECO:0000256" key="6">
    <source>
        <dbReference type="ARBA" id="ARBA00022989"/>
    </source>
</evidence>
<reference evidence="9 10" key="1">
    <citation type="submission" date="2017-04" db="EMBL/GenBank/DDBJ databases">
        <authorList>
            <person name="Afonso C.L."/>
            <person name="Miller P.J."/>
            <person name="Scott M.A."/>
            <person name="Spackman E."/>
            <person name="Goraichik I."/>
            <person name="Dimitrov K.M."/>
            <person name="Suarez D.L."/>
            <person name="Swayne D.E."/>
        </authorList>
    </citation>
    <scope>NUCLEOTIDE SEQUENCE [LARGE SCALE GENOMIC DNA]</scope>
    <source>
        <strain evidence="9 10">DSM 3385</strain>
    </source>
</reference>
<dbReference type="SUPFAM" id="SSF81345">
    <property type="entry name" value="ABC transporter involved in vitamin B12 uptake, BtuC"/>
    <property type="match status" value="1"/>
</dbReference>
<evidence type="ECO:0000256" key="2">
    <source>
        <dbReference type="ARBA" id="ARBA00007935"/>
    </source>
</evidence>
<keyword evidence="4" id="KW-1003">Cell membrane</keyword>
<feature type="transmembrane region" description="Helical" evidence="8">
    <location>
        <begin position="282"/>
        <end position="305"/>
    </location>
</feature>
<dbReference type="OrthoDB" id="9782305at2"/>
<dbReference type="Proteomes" id="UP000192418">
    <property type="component" value="Unassembled WGS sequence"/>
</dbReference>
<evidence type="ECO:0000256" key="7">
    <source>
        <dbReference type="ARBA" id="ARBA00023136"/>
    </source>
</evidence>
<evidence type="ECO:0000256" key="1">
    <source>
        <dbReference type="ARBA" id="ARBA00004651"/>
    </source>
</evidence>
<dbReference type="InterPro" id="IPR000522">
    <property type="entry name" value="ABC_transptr_permease_BtuC"/>
</dbReference>
<feature type="transmembrane region" description="Helical" evidence="8">
    <location>
        <begin position="64"/>
        <end position="81"/>
    </location>
</feature>
<name>A0A1W2DTW0_9BACT</name>
<evidence type="ECO:0000256" key="5">
    <source>
        <dbReference type="ARBA" id="ARBA00022692"/>
    </source>
</evidence>
<dbReference type="GO" id="GO:0022857">
    <property type="term" value="F:transmembrane transporter activity"/>
    <property type="evidence" value="ECO:0007669"/>
    <property type="project" value="InterPro"/>
</dbReference>
<dbReference type="CDD" id="cd06550">
    <property type="entry name" value="TM_ABC_iron-siderophores_like"/>
    <property type="match status" value="1"/>
</dbReference>
<dbReference type="RefSeq" id="WP_084070883.1">
    <property type="nucleotide sequence ID" value="NZ_FWXY01000020.1"/>
</dbReference>
<feature type="transmembrane region" description="Helical" evidence="8">
    <location>
        <begin position="152"/>
        <end position="174"/>
    </location>
</feature>
<sequence>MGRSRFITWAWVLVFLVILLFVVCAVALCTGSAGIAIKDIPGIIFHGRGSTDYNILFKIRMPRILLGIATGGALSLAGAILQGLFRNPLVEPYTLGISGGASLGVCLNILFKWHLIMGIIAYPLSGFLGALTVITLVYLISIKTGMVKTDTMLLTGVMISFVCSSLVMLLMAVSKSDELQTIVFWIMGSLDETNLTLIRICCIGSVAGLIISLFFCLDLNALSLGEEEAMNLGINIELSKKVLFVTASILTGLSVSVGGIIMFAGLIVPHFMRMTVGSDHRILLLGSFLAGASFLTLCDVIARTIISPLELPVGVITGIIGGVVFIYVLTRKRAIS</sequence>
<comment type="subcellular location">
    <subcellularLocation>
        <location evidence="1">Cell membrane</location>
        <topology evidence="1">Multi-pass membrane protein</topology>
    </subcellularLocation>
</comment>
<evidence type="ECO:0000256" key="4">
    <source>
        <dbReference type="ARBA" id="ARBA00022475"/>
    </source>
</evidence>
<organism evidence="9 10">
    <name type="scientific">Desulfocicer vacuolatum DSM 3385</name>
    <dbReference type="NCBI Taxonomy" id="1121400"/>
    <lineage>
        <taxon>Bacteria</taxon>
        <taxon>Pseudomonadati</taxon>
        <taxon>Thermodesulfobacteriota</taxon>
        <taxon>Desulfobacteria</taxon>
        <taxon>Desulfobacterales</taxon>
        <taxon>Desulfobacteraceae</taxon>
        <taxon>Desulfocicer</taxon>
    </lineage>
</organism>
<feature type="transmembrane region" description="Helical" evidence="8">
    <location>
        <begin position="311"/>
        <end position="330"/>
    </location>
</feature>
<dbReference type="GO" id="GO:0005886">
    <property type="term" value="C:plasma membrane"/>
    <property type="evidence" value="ECO:0007669"/>
    <property type="project" value="UniProtKB-SubCell"/>
</dbReference>
<feature type="transmembrane region" description="Helical" evidence="8">
    <location>
        <begin position="118"/>
        <end position="140"/>
    </location>
</feature>
<dbReference type="PANTHER" id="PTHR30472:SF25">
    <property type="entry name" value="ABC TRANSPORTER PERMEASE PROTEIN MJ0876-RELATED"/>
    <property type="match status" value="1"/>
</dbReference>
<dbReference type="InterPro" id="IPR037294">
    <property type="entry name" value="ABC_BtuC-like"/>
</dbReference>
<feature type="transmembrane region" description="Helical" evidence="8">
    <location>
        <begin position="242"/>
        <end position="270"/>
    </location>
</feature>
<evidence type="ECO:0000256" key="8">
    <source>
        <dbReference type="SAM" id="Phobius"/>
    </source>
</evidence>
<feature type="transmembrane region" description="Helical" evidence="8">
    <location>
        <begin position="93"/>
        <end position="111"/>
    </location>
</feature>
<dbReference type="Gene3D" id="1.10.3470.10">
    <property type="entry name" value="ABC transporter involved in vitamin B12 uptake, BtuC"/>
    <property type="match status" value="1"/>
</dbReference>
<keyword evidence="6 8" id="KW-1133">Transmembrane helix</keyword>
<dbReference type="Pfam" id="PF01032">
    <property type="entry name" value="FecCD"/>
    <property type="match status" value="1"/>
</dbReference>
<keyword evidence="3" id="KW-0813">Transport</keyword>
<dbReference type="PANTHER" id="PTHR30472">
    <property type="entry name" value="FERRIC ENTEROBACTIN TRANSPORT SYSTEM PERMEASE PROTEIN"/>
    <property type="match status" value="1"/>
</dbReference>
<evidence type="ECO:0000256" key="3">
    <source>
        <dbReference type="ARBA" id="ARBA00022448"/>
    </source>
</evidence>
<dbReference type="AlphaFoldDB" id="A0A1W2DTW0"/>
<accession>A0A1W2DTW0</accession>
<keyword evidence="7 8" id="KW-0472">Membrane</keyword>
<keyword evidence="10" id="KW-1185">Reference proteome</keyword>
<feature type="transmembrane region" description="Helical" evidence="8">
    <location>
        <begin position="195"/>
        <end position="222"/>
    </location>
</feature>
<protein>
    <submittedName>
        <fullName evidence="9">Iron complex transport system permease protein</fullName>
    </submittedName>
</protein>
<dbReference type="EMBL" id="FWXY01000020">
    <property type="protein sequence ID" value="SMD00506.1"/>
    <property type="molecule type" value="Genomic_DNA"/>
</dbReference>
<feature type="transmembrane region" description="Helical" evidence="8">
    <location>
        <begin position="6"/>
        <end position="28"/>
    </location>
</feature>